<evidence type="ECO:0000313" key="13">
    <source>
        <dbReference type="Proteomes" id="UP000218689"/>
    </source>
</evidence>
<dbReference type="RefSeq" id="WP_094784324.1">
    <property type="nucleotide sequence ID" value="NZ_BEDT01000002.1"/>
</dbReference>
<dbReference type="CDD" id="cd06261">
    <property type="entry name" value="TM_PBP2"/>
    <property type="match status" value="1"/>
</dbReference>
<keyword evidence="8 9" id="KW-0472">Membrane</keyword>
<accession>A0A224XC56</accession>
<protein>
    <recommendedName>
        <fullName evidence="10">Maltose/maltodextrin transport system permease protein</fullName>
    </recommendedName>
</protein>
<evidence type="ECO:0000313" key="12">
    <source>
        <dbReference type="EMBL" id="GAX47255.1"/>
    </source>
</evidence>
<dbReference type="InterPro" id="IPR035906">
    <property type="entry name" value="MetI-like_sf"/>
</dbReference>
<name>A0A224XC56_9LACT</name>
<dbReference type="EMBL" id="BEDT01000002">
    <property type="protein sequence ID" value="GAX47255.1"/>
    <property type="molecule type" value="Genomic_DNA"/>
</dbReference>
<evidence type="ECO:0000256" key="5">
    <source>
        <dbReference type="ARBA" id="ARBA00022597"/>
    </source>
</evidence>
<keyword evidence="13" id="KW-1185">Reference proteome</keyword>
<dbReference type="GO" id="GO:0042956">
    <property type="term" value="P:maltodextrin transmembrane transport"/>
    <property type="evidence" value="ECO:0007669"/>
    <property type="project" value="TreeGrafter"/>
</dbReference>
<feature type="transmembrane region" description="Helical" evidence="9">
    <location>
        <begin position="427"/>
        <end position="449"/>
    </location>
</feature>
<feature type="transmembrane region" description="Helical" evidence="9">
    <location>
        <begin position="222"/>
        <end position="247"/>
    </location>
</feature>
<keyword evidence="7 9" id="KW-1133">Transmembrane helix</keyword>
<keyword evidence="3 9" id="KW-0813">Transport</keyword>
<evidence type="ECO:0000256" key="4">
    <source>
        <dbReference type="ARBA" id="ARBA00022475"/>
    </source>
</evidence>
<keyword evidence="4 10" id="KW-1003">Cell membrane</keyword>
<dbReference type="Pfam" id="PF00528">
    <property type="entry name" value="BPD_transp_1"/>
    <property type="match status" value="1"/>
</dbReference>
<dbReference type="InterPro" id="IPR000515">
    <property type="entry name" value="MetI-like"/>
</dbReference>
<evidence type="ECO:0000256" key="9">
    <source>
        <dbReference type="RuleBase" id="RU363032"/>
    </source>
</evidence>
<dbReference type="GO" id="GO:0015031">
    <property type="term" value="P:protein transport"/>
    <property type="evidence" value="ECO:0007669"/>
    <property type="project" value="UniProtKB-KW"/>
</dbReference>
<keyword evidence="6 9" id="KW-0812">Transmembrane</keyword>
<feature type="transmembrane region" description="Helical" evidence="9">
    <location>
        <begin position="164"/>
        <end position="184"/>
    </location>
</feature>
<dbReference type="Gene3D" id="1.10.3720.10">
    <property type="entry name" value="MetI-like"/>
    <property type="match status" value="1"/>
</dbReference>
<dbReference type="SUPFAM" id="SSF161098">
    <property type="entry name" value="MetI-like"/>
    <property type="match status" value="1"/>
</dbReference>
<dbReference type="GO" id="GO:1990060">
    <property type="term" value="C:maltose transport complex"/>
    <property type="evidence" value="ECO:0007669"/>
    <property type="project" value="TreeGrafter"/>
</dbReference>
<feature type="transmembrane region" description="Helical" evidence="9">
    <location>
        <begin position="359"/>
        <end position="381"/>
    </location>
</feature>
<dbReference type="OrthoDB" id="9778687at2"/>
<evidence type="ECO:0000256" key="8">
    <source>
        <dbReference type="ARBA" id="ARBA00023136"/>
    </source>
</evidence>
<evidence type="ECO:0000256" key="6">
    <source>
        <dbReference type="ARBA" id="ARBA00022692"/>
    </source>
</evidence>
<sequence>MAKKRKMNAESIVSEAERNLTIGDIWHAGTTEKLTFFIMGLNQLKHKQFAKGAMFLLLEIAFLGWLVFSGISALSLLTTLGPNKKMTTGLDKDGIPVTIQPDNSVIILLWGVLAILIIIAFVVLFIQNYKSNKHLVYLKQTGQHIPSNKEELASLLDSNLHKTLMAIPLLGVFLFTILPTLYMITMAFTNYNKNHAIAFSWTGFTSFGQILSGNLAGTFFPVLIWTLIWAVLATLTTFLGGVLLAMLIESKGIKGKGMWRTIFVIVFAVPQFVTLLLMAQFLNTQGALNNLLMGWHIISEPIKFITTDSNAWVSRATVIVVNMWIGIPVSMLTSTAIIQNLPQDQIEAARIDGANSFKIFKSITFPQILFVMTPALIQQFIGNINNFNVIYLLTGGWPMNANYNSAGETDLLVTWLYKLVFGQTQQYNVAAALGILIFIVNASISLVAYRRTNAFKEG</sequence>
<dbReference type="GO" id="GO:0015833">
    <property type="term" value="P:peptide transport"/>
    <property type="evidence" value="ECO:0007669"/>
    <property type="project" value="UniProtKB-KW"/>
</dbReference>
<comment type="function">
    <text evidence="10">Part of the ABC transporter complex MalEFGK involved in maltose/maltodextrin import. Probably responsible for the translocation of the substrate across the membrane.</text>
</comment>
<feature type="transmembrane region" description="Helical" evidence="9">
    <location>
        <begin position="316"/>
        <end position="338"/>
    </location>
</feature>
<feature type="transmembrane region" description="Helical" evidence="9">
    <location>
        <begin position="53"/>
        <end position="77"/>
    </location>
</feature>
<dbReference type="PANTHER" id="PTHR47314:SF1">
    <property type="entry name" value="MALTOSE_MALTODEXTRIN TRANSPORT SYSTEM PERMEASE PROTEIN MALF"/>
    <property type="match status" value="1"/>
</dbReference>
<dbReference type="PROSITE" id="PS50928">
    <property type="entry name" value="ABC_TM1"/>
    <property type="match status" value="1"/>
</dbReference>
<feature type="domain" description="ABC transmembrane type-1" evidence="11">
    <location>
        <begin position="223"/>
        <end position="448"/>
    </location>
</feature>
<evidence type="ECO:0000256" key="10">
    <source>
        <dbReference type="RuleBase" id="RU367050"/>
    </source>
</evidence>
<feature type="transmembrane region" description="Helical" evidence="9">
    <location>
        <begin position="105"/>
        <end position="126"/>
    </location>
</feature>
<reference evidence="13" key="1">
    <citation type="submission" date="2017-08" db="EMBL/GenBank/DDBJ databases">
        <title>Draft genome sequence of Lactococcus sp. strain Rs-Y01, isolated from the gut of the lower termite Reticulitermes speratus.</title>
        <authorList>
            <person name="Ohkuma M."/>
            <person name="Yuki M."/>
        </authorList>
    </citation>
    <scope>NUCLEOTIDE SEQUENCE [LARGE SCALE GENOMIC DNA]</scope>
    <source>
        <strain evidence="13">Rs-Y01</strain>
    </source>
</reference>
<dbReference type="AlphaFoldDB" id="A0A224XC56"/>
<dbReference type="Proteomes" id="UP000218689">
    <property type="component" value="Unassembled WGS sequence"/>
</dbReference>
<comment type="similarity">
    <text evidence="2 10">Belongs to the binding-protein-dependent transport system permease family. MalFG subfamily.</text>
</comment>
<dbReference type="PANTHER" id="PTHR47314">
    <property type="entry name" value="MALTOSE/MALTODEXTRIN TRANSPORT SYSTEM PERMEASE PROTEIN MALF"/>
    <property type="match status" value="1"/>
</dbReference>
<keyword evidence="5 10" id="KW-0762">Sugar transport</keyword>
<evidence type="ECO:0000256" key="3">
    <source>
        <dbReference type="ARBA" id="ARBA00022448"/>
    </source>
</evidence>
<evidence type="ECO:0000259" key="11">
    <source>
        <dbReference type="PROSITE" id="PS50928"/>
    </source>
</evidence>
<evidence type="ECO:0000256" key="2">
    <source>
        <dbReference type="ARBA" id="ARBA00009047"/>
    </source>
</evidence>
<proteinExistence type="inferred from homology"/>
<evidence type="ECO:0000256" key="7">
    <source>
        <dbReference type="ARBA" id="ARBA00022989"/>
    </source>
</evidence>
<comment type="caution">
    <text evidence="12">The sequence shown here is derived from an EMBL/GenBank/DDBJ whole genome shotgun (WGS) entry which is preliminary data.</text>
</comment>
<feature type="transmembrane region" description="Helical" evidence="9">
    <location>
        <begin position="259"/>
        <end position="282"/>
    </location>
</feature>
<evidence type="ECO:0000256" key="1">
    <source>
        <dbReference type="ARBA" id="ARBA00004651"/>
    </source>
</evidence>
<gene>
    <name evidence="12" type="ORF">RsY01_854</name>
</gene>
<organism evidence="12 13">
    <name type="scientific">Pseudolactococcus reticulitermitis</name>
    <dbReference type="NCBI Taxonomy" id="2025039"/>
    <lineage>
        <taxon>Bacteria</taxon>
        <taxon>Bacillati</taxon>
        <taxon>Bacillota</taxon>
        <taxon>Bacilli</taxon>
        <taxon>Lactobacillales</taxon>
        <taxon>Streptococcaceae</taxon>
        <taxon>Pseudolactococcus</taxon>
    </lineage>
</organism>
<comment type="subcellular location">
    <subcellularLocation>
        <location evidence="1 9">Cell membrane</location>
        <topology evidence="1 9">Multi-pass membrane protein</topology>
    </subcellularLocation>
</comment>
<dbReference type="GO" id="GO:0015423">
    <property type="term" value="F:ABC-type maltose transporter activity"/>
    <property type="evidence" value="ECO:0007669"/>
    <property type="project" value="TreeGrafter"/>
</dbReference>